<organism evidence="3 4">
    <name type="scientific">Boletus edulis BED1</name>
    <dbReference type="NCBI Taxonomy" id="1328754"/>
    <lineage>
        <taxon>Eukaryota</taxon>
        <taxon>Fungi</taxon>
        <taxon>Dikarya</taxon>
        <taxon>Basidiomycota</taxon>
        <taxon>Agaricomycotina</taxon>
        <taxon>Agaricomycetes</taxon>
        <taxon>Agaricomycetidae</taxon>
        <taxon>Boletales</taxon>
        <taxon>Boletineae</taxon>
        <taxon>Boletaceae</taxon>
        <taxon>Boletoideae</taxon>
        <taxon>Boletus</taxon>
    </lineage>
</organism>
<feature type="transmembrane region" description="Helical" evidence="1">
    <location>
        <begin position="151"/>
        <end position="174"/>
    </location>
</feature>
<comment type="caution">
    <text evidence="3">The sequence shown here is derived from an EMBL/GenBank/DDBJ whole genome shotgun (WGS) entry which is preliminary data.</text>
</comment>
<dbReference type="Proteomes" id="UP001194468">
    <property type="component" value="Unassembled WGS sequence"/>
</dbReference>
<evidence type="ECO:0000313" key="4">
    <source>
        <dbReference type="Proteomes" id="UP001194468"/>
    </source>
</evidence>
<keyword evidence="1" id="KW-0812">Transmembrane</keyword>
<reference evidence="3" key="1">
    <citation type="submission" date="2019-10" db="EMBL/GenBank/DDBJ databases">
        <authorList>
            <consortium name="DOE Joint Genome Institute"/>
            <person name="Kuo A."/>
            <person name="Miyauchi S."/>
            <person name="Kiss E."/>
            <person name="Drula E."/>
            <person name="Kohler A."/>
            <person name="Sanchez-Garcia M."/>
            <person name="Andreopoulos B."/>
            <person name="Barry K.W."/>
            <person name="Bonito G."/>
            <person name="Buee M."/>
            <person name="Carver A."/>
            <person name="Chen C."/>
            <person name="Cichocki N."/>
            <person name="Clum A."/>
            <person name="Culley D."/>
            <person name="Crous P.W."/>
            <person name="Fauchery L."/>
            <person name="Girlanda M."/>
            <person name="Hayes R."/>
            <person name="Keri Z."/>
            <person name="LaButti K."/>
            <person name="Lipzen A."/>
            <person name="Lombard V."/>
            <person name="Magnuson J."/>
            <person name="Maillard F."/>
            <person name="Morin E."/>
            <person name="Murat C."/>
            <person name="Nolan M."/>
            <person name="Ohm R."/>
            <person name="Pangilinan J."/>
            <person name="Pereira M."/>
            <person name="Perotto S."/>
            <person name="Peter M."/>
            <person name="Riley R."/>
            <person name="Sitrit Y."/>
            <person name="Stielow B."/>
            <person name="Szollosi G."/>
            <person name="Zifcakova L."/>
            <person name="Stursova M."/>
            <person name="Spatafora J.W."/>
            <person name="Tedersoo L."/>
            <person name="Vaario L.-M."/>
            <person name="Yamada A."/>
            <person name="Yan M."/>
            <person name="Wang P."/>
            <person name="Xu J."/>
            <person name="Bruns T."/>
            <person name="Baldrian P."/>
            <person name="Vilgalys R."/>
            <person name="Henrissat B."/>
            <person name="Grigoriev I.V."/>
            <person name="Hibbett D."/>
            <person name="Nagy L.G."/>
            <person name="Martin F.M."/>
        </authorList>
    </citation>
    <scope>NUCLEOTIDE SEQUENCE</scope>
    <source>
        <strain evidence="3">BED1</strain>
    </source>
</reference>
<dbReference type="AlphaFoldDB" id="A0AAD4BQD5"/>
<feature type="transmembrane region" description="Helical" evidence="1">
    <location>
        <begin position="203"/>
        <end position="223"/>
    </location>
</feature>
<proteinExistence type="predicted"/>
<feature type="transmembrane region" description="Helical" evidence="1">
    <location>
        <begin position="16"/>
        <end position="34"/>
    </location>
</feature>
<dbReference type="EMBL" id="WHUW01000018">
    <property type="protein sequence ID" value="KAF8437495.1"/>
    <property type="molecule type" value="Genomic_DNA"/>
</dbReference>
<sequence length="366" mass="40914">MLTSSDPLSALEFLRINDYACFILVTAIIYDYLLTFSREIDYVWVMKHHPSSNCQVSNSTYYSSDPGPGSPQCFFWWVRYLGVSLAIYYYLYTCDSVSTLIYFPSHGSLTHGYFKGTAVTVVVFWQYVVFLAATDMVMIVRVYAMWNQSKWILGVLLFIYVSQVVSSLVMTGIISNPSAFHSVAGNQILGFSFCIGSWPNHMLIIYAVSLRLVLGIMLLVLAATQTLKQSVEMYKATGQWQPNQYFQQFTKDGIVYFVVNAVVNITGIITINTILLLVINTISAATLILLLPRFIIGVRELYDSKLHSWGTDTGFGVFEQPISSENVAVSTIIFVDLTPGQVVGGEGDESETIQLERLGDSSIHLV</sequence>
<keyword evidence="1" id="KW-1133">Transmembrane helix</keyword>
<feature type="domain" description="DUF6533" evidence="2">
    <location>
        <begin position="19"/>
        <end position="45"/>
    </location>
</feature>
<gene>
    <name evidence="3" type="ORF">L210DRAFT_3505250</name>
</gene>
<protein>
    <recommendedName>
        <fullName evidence="2">DUF6533 domain-containing protein</fullName>
    </recommendedName>
</protein>
<keyword evidence="1" id="KW-0472">Membrane</keyword>
<feature type="transmembrane region" description="Helical" evidence="1">
    <location>
        <begin position="123"/>
        <end position="144"/>
    </location>
</feature>
<feature type="transmembrane region" description="Helical" evidence="1">
    <location>
        <begin position="253"/>
        <end position="271"/>
    </location>
</feature>
<feature type="transmembrane region" description="Helical" evidence="1">
    <location>
        <begin position="80"/>
        <end position="103"/>
    </location>
</feature>
<reference evidence="3" key="2">
    <citation type="journal article" date="2020" name="Nat. Commun.">
        <title>Large-scale genome sequencing of mycorrhizal fungi provides insights into the early evolution of symbiotic traits.</title>
        <authorList>
            <person name="Miyauchi S."/>
            <person name="Kiss E."/>
            <person name="Kuo A."/>
            <person name="Drula E."/>
            <person name="Kohler A."/>
            <person name="Sanchez-Garcia M."/>
            <person name="Morin E."/>
            <person name="Andreopoulos B."/>
            <person name="Barry K.W."/>
            <person name="Bonito G."/>
            <person name="Buee M."/>
            <person name="Carver A."/>
            <person name="Chen C."/>
            <person name="Cichocki N."/>
            <person name="Clum A."/>
            <person name="Culley D."/>
            <person name="Crous P.W."/>
            <person name="Fauchery L."/>
            <person name="Girlanda M."/>
            <person name="Hayes R.D."/>
            <person name="Keri Z."/>
            <person name="LaButti K."/>
            <person name="Lipzen A."/>
            <person name="Lombard V."/>
            <person name="Magnuson J."/>
            <person name="Maillard F."/>
            <person name="Murat C."/>
            <person name="Nolan M."/>
            <person name="Ohm R.A."/>
            <person name="Pangilinan J."/>
            <person name="Pereira M.F."/>
            <person name="Perotto S."/>
            <person name="Peter M."/>
            <person name="Pfister S."/>
            <person name="Riley R."/>
            <person name="Sitrit Y."/>
            <person name="Stielow J.B."/>
            <person name="Szollosi G."/>
            <person name="Zifcakova L."/>
            <person name="Stursova M."/>
            <person name="Spatafora J.W."/>
            <person name="Tedersoo L."/>
            <person name="Vaario L.M."/>
            <person name="Yamada A."/>
            <person name="Yan M."/>
            <person name="Wang P."/>
            <person name="Xu J."/>
            <person name="Bruns T."/>
            <person name="Baldrian P."/>
            <person name="Vilgalys R."/>
            <person name="Dunand C."/>
            <person name="Henrissat B."/>
            <person name="Grigoriev I.V."/>
            <person name="Hibbett D."/>
            <person name="Nagy L.G."/>
            <person name="Martin F.M."/>
        </authorList>
    </citation>
    <scope>NUCLEOTIDE SEQUENCE</scope>
    <source>
        <strain evidence="3">BED1</strain>
    </source>
</reference>
<evidence type="ECO:0000256" key="1">
    <source>
        <dbReference type="SAM" id="Phobius"/>
    </source>
</evidence>
<feature type="transmembrane region" description="Helical" evidence="1">
    <location>
        <begin position="277"/>
        <end position="296"/>
    </location>
</feature>
<evidence type="ECO:0000313" key="3">
    <source>
        <dbReference type="EMBL" id="KAF8437495.1"/>
    </source>
</evidence>
<dbReference type="InterPro" id="IPR045340">
    <property type="entry name" value="DUF6533"/>
</dbReference>
<accession>A0AAD4BQD5</accession>
<name>A0AAD4BQD5_BOLED</name>
<evidence type="ECO:0000259" key="2">
    <source>
        <dbReference type="Pfam" id="PF20151"/>
    </source>
</evidence>
<keyword evidence="4" id="KW-1185">Reference proteome</keyword>
<dbReference type="Pfam" id="PF20151">
    <property type="entry name" value="DUF6533"/>
    <property type="match status" value="1"/>
</dbReference>